<reference evidence="1" key="2">
    <citation type="submission" date="2013-04" db="UniProtKB">
        <authorList>
            <consortium name="EnsemblPlants"/>
        </authorList>
    </citation>
    <scope>IDENTIFICATION</scope>
</reference>
<dbReference type="Proteomes" id="UP000006038">
    <property type="component" value="Chromosome 9"/>
</dbReference>
<name>J3MXT0_ORYBR</name>
<evidence type="ECO:0000313" key="1">
    <source>
        <dbReference type="EnsemblPlants" id="OB09G18090.1"/>
    </source>
</evidence>
<proteinExistence type="predicted"/>
<dbReference type="AlphaFoldDB" id="J3MXT0"/>
<sequence>MLIEREREKKFTLVPETMSTPCLAWFRACTIDSRVVRASRSSSYLLVHLGNLIHHSFEPLERQRLPSNPVKMRTACSVSPLLVATCC</sequence>
<protein>
    <submittedName>
        <fullName evidence="1">Uncharacterized protein</fullName>
    </submittedName>
</protein>
<evidence type="ECO:0000313" key="2">
    <source>
        <dbReference type="Proteomes" id="UP000006038"/>
    </source>
</evidence>
<dbReference type="EnsemblPlants" id="OB09G18090.1">
    <property type="protein sequence ID" value="OB09G18090.1"/>
    <property type="gene ID" value="OB09G18090"/>
</dbReference>
<dbReference type="Gramene" id="OB09G18090.1">
    <property type="protein sequence ID" value="OB09G18090.1"/>
    <property type="gene ID" value="OB09G18090"/>
</dbReference>
<reference evidence="1" key="1">
    <citation type="journal article" date="2013" name="Nat. Commun.">
        <title>Whole-genome sequencing of Oryza brachyantha reveals mechanisms underlying Oryza genome evolution.</title>
        <authorList>
            <person name="Chen J."/>
            <person name="Huang Q."/>
            <person name="Gao D."/>
            <person name="Wang J."/>
            <person name="Lang Y."/>
            <person name="Liu T."/>
            <person name="Li B."/>
            <person name="Bai Z."/>
            <person name="Luis Goicoechea J."/>
            <person name="Liang C."/>
            <person name="Chen C."/>
            <person name="Zhang W."/>
            <person name="Sun S."/>
            <person name="Liao Y."/>
            <person name="Zhang X."/>
            <person name="Yang L."/>
            <person name="Song C."/>
            <person name="Wang M."/>
            <person name="Shi J."/>
            <person name="Liu G."/>
            <person name="Liu J."/>
            <person name="Zhou H."/>
            <person name="Zhou W."/>
            <person name="Yu Q."/>
            <person name="An N."/>
            <person name="Chen Y."/>
            <person name="Cai Q."/>
            <person name="Wang B."/>
            <person name="Liu B."/>
            <person name="Min J."/>
            <person name="Huang Y."/>
            <person name="Wu H."/>
            <person name="Li Z."/>
            <person name="Zhang Y."/>
            <person name="Yin Y."/>
            <person name="Song W."/>
            <person name="Jiang J."/>
            <person name="Jackson S.A."/>
            <person name="Wing R.A."/>
            <person name="Wang J."/>
            <person name="Chen M."/>
        </authorList>
    </citation>
    <scope>NUCLEOTIDE SEQUENCE [LARGE SCALE GENOMIC DNA]</scope>
    <source>
        <strain evidence="1">cv. IRGC 101232</strain>
    </source>
</reference>
<dbReference type="HOGENOM" id="CLU_2487014_0_0_1"/>
<accession>J3MXT0</accession>
<organism evidence="1">
    <name type="scientific">Oryza brachyantha</name>
    <name type="common">malo sina</name>
    <dbReference type="NCBI Taxonomy" id="4533"/>
    <lineage>
        <taxon>Eukaryota</taxon>
        <taxon>Viridiplantae</taxon>
        <taxon>Streptophyta</taxon>
        <taxon>Embryophyta</taxon>
        <taxon>Tracheophyta</taxon>
        <taxon>Spermatophyta</taxon>
        <taxon>Magnoliopsida</taxon>
        <taxon>Liliopsida</taxon>
        <taxon>Poales</taxon>
        <taxon>Poaceae</taxon>
        <taxon>BOP clade</taxon>
        <taxon>Oryzoideae</taxon>
        <taxon>Oryzeae</taxon>
        <taxon>Oryzinae</taxon>
        <taxon>Oryza</taxon>
    </lineage>
</organism>
<keyword evidence="2" id="KW-1185">Reference proteome</keyword>